<keyword evidence="2" id="KW-0675">Receptor</keyword>
<dbReference type="AlphaFoldDB" id="A0AAV9F4I8"/>
<dbReference type="GO" id="GO:0004672">
    <property type="term" value="F:protein kinase activity"/>
    <property type="evidence" value="ECO:0007669"/>
    <property type="project" value="InterPro"/>
</dbReference>
<keyword evidence="3" id="KW-1185">Reference proteome</keyword>
<evidence type="ECO:0000313" key="3">
    <source>
        <dbReference type="Proteomes" id="UP001180020"/>
    </source>
</evidence>
<keyword evidence="2" id="KW-0418">Kinase</keyword>
<dbReference type="InterPro" id="IPR011009">
    <property type="entry name" value="Kinase-like_dom_sf"/>
</dbReference>
<protein>
    <submittedName>
        <fullName evidence="2">Receptor-like serine/threonine-protein kinase</fullName>
    </submittedName>
</protein>
<proteinExistence type="predicted"/>
<organism evidence="2 3">
    <name type="scientific">Acorus calamus</name>
    <name type="common">Sweet flag</name>
    <dbReference type="NCBI Taxonomy" id="4465"/>
    <lineage>
        <taxon>Eukaryota</taxon>
        <taxon>Viridiplantae</taxon>
        <taxon>Streptophyta</taxon>
        <taxon>Embryophyta</taxon>
        <taxon>Tracheophyta</taxon>
        <taxon>Spermatophyta</taxon>
        <taxon>Magnoliopsida</taxon>
        <taxon>Liliopsida</taxon>
        <taxon>Acoraceae</taxon>
        <taxon>Acorus</taxon>
    </lineage>
</organism>
<keyword evidence="2" id="KW-0808">Transferase</keyword>
<dbReference type="Pfam" id="PF07714">
    <property type="entry name" value="PK_Tyr_Ser-Thr"/>
    <property type="match status" value="1"/>
</dbReference>
<dbReference type="InterPro" id="IPR001245">
    <property type="entry name" value="Ser-Thr/Tyr_kinase_cat_dom"/>
</dbReference>
<sequence>MKGPIRKRHVAGRRPVMVGGVEYFETGRATVKGDVYSFGVVLLELLTGKRPTDELFIEEGTTLVTWKNVLNQILPKGQPWMRS</sequence>
<dbReference type="GO" id="GO:0005886">
    <property type="term" value="C:plasma membrane"/>
    <property type="evidence" value="ECO:0007669"/>
    <property type="project" value="TreeGrafter"/>
</dbReference>
<gene>
    <name evidence="2" type="ORF">QJS10_CPA03g00682</name>
</gene>
<comment type="caution">
    <text evidence="2">The sequence shown here is derived from an EMBL/GenBank/DDBJ whole genome shotgun (WGS) entry which is preliminary data.</text>
</comment>
<dbReference type="Gene3D" id="1.10.510.10">
    <property type="entry name" value="Transferase(Phosphotransferase) domain 1"/>
    <property type="match status" value="1"/>
</dbReference>
<dbReference type="Proteomes" id="UP001180020">
    <property type="component" value="Unassembled WGS sequence"/>
</dbReference>
<dbReference type="InterPro" id="IPR051564">
    <property type="entry name" value="LRR_receptor-like_kinase"/>
</dbReference>
<dbReference type="SUPFAM" id="SSF56112">
    <property type="entry name" value="Protein kinase-like (PK-like)"/>
    <property type="match status" value="1"/>
</dbReference>
<feature type="domain" description="Serine-threonine/tyrosine-protein kinase catalytic" evidence="1">
    <location>
        <begin position="12"/>
        <end position="64"/>
    </location>
</feature>
<name>A0AAV9F4I8_ACOCL</name>
<dbReference type="EMBL" id="JAUJYO010000003">
    <property type="protein sequence ID" value="KAK1320710.1"/>
    <property type="molecule type" value="Genomic_DNA"/>
</dbReference>
<reference evidence="2" key="2">
    <citation type="submission" date="2023-06" db="EMBL/GenBank/DDBJ databases">
        <authorList>
            <person name="Ma L."/>
            <person name="Liu K.-W."/>
            <person name="Li Z."/>
            <person name="Hsiao Y.-Y."/>
            <person name="Qi Y."/>
            <person name="Fu T."/>
            <person name="Tang G."/>
            <person name="Zhang D."/>
            <person name="Sun W.-H."/>
            <person name="Liu D.-K."/>
            <person name="Li Y."/>
            <person name="Chen G.-Z."/>
            <person name="Liu X.-D."/>
            <person name="Liao X.-Y."/>
            <person name="Jiang Y.-T."/>
            <person name="Yu X."/>
            <person name="Hao Y."/>
            <person name="Huang J."/>
            <person name="Zhao X.-W."/>
            <person name="Ke S."/>
            <person name="Chen Y.-Y."/>
            <person name="Wu W.-L."/>
            <person name="Hsu J.-L."/>
            <person name="Lin Y.-F."/>
            <person name="Huang M.-D."/>
            <person name="Li C.-Y."/>
            <person name="Huang L."/>
            <person name="Wang Z.-W."/>
            <person name="Zhao X."/>
            <person name="Zhong W.-Y."/>
            <person name="Peng D.-H."/>
            <person name="Ahmad S."/>
            <person name="Lan S."/>
            <person name="Zhang J.-S."/>
            <person name="Tsai W.-C."/>
            <person name="Van De Peer Y."/>
            <person name="Liu Z.-J."/>
        </authorList>
    </citation>
    <scope>NUCLEOTIDE SEQUENCE</scope>
    <source>
        <strain evidence="2">CP</strain>
        <tissue evidence="2">Leaves</tissue>
    </source>
</reference>
<accession>A0AAV9F4I8</accession>
<dbReference type="PANTHER" id="PTHR48055:SF27">
    <property type="entry name" value="LRR RECEPTOR-LIKE SERINE_THREONINE-PROTEIN KINASE FEI 2"/>
    <property type="match status" value="1"/>
</dbReference>
<dbReference type="PANTHER" id="PTHR48055">
    <property type="entry name" value="LEUCINE-RICH REPEAT RECEPTOR PROTEIN KINASE EMS1"/>
    <property type="match status" value="1"/>
</dbReference>
<reference evidence="2" key="1">
    <citation type="journal article" date="2023" name="Nat. Commun.">
        <title>Diploid and tetraploid genomes of Acorus and the evolution of monocots.</title>
        <authorList>
            <person name="Ma L."/>
            <person name="Liu K.W."/>
            <person name="Li Z."/>
            <person name="Hsiao Y.Y."/>
            <person name="Qi Y."/>
            <person name="Fu T."/>
            <person name="Tang G.D."/>
            <person name="Zhang D."/>
            <person name="Sun W.H."/>
            <person name="Liu D.K."/>
            <person name="Li Y."/>
            <person name="Chen G.Z."/>
            <person name="Liu X.D."/>
            <person name="Liao X.Y."/>
            <person name="Jiang Y.T."/>
            <person name="Yu X."/>
            <person name="Hao Y."/>
            <person name="Huang J."/>
            <person name="Zhao X.W."/>
            <person name="Ke S."/>
            <person name="Chen Y.Y."/>
            <person name="Wu W.L."/>
            <person name="Hsu J.L."/>
            <person name="Lin Y.F."/>
            <person name="Huang M.D."/>
            <person name="Li C.Y."/>
            <person name="Huang L."/>
            <person name="Wang Z.W."/>
            <person name="Zhao X."/>
            <person name="Zhong W.Y."/>
            <person name="Peng D.H."/>
            <person name="Ahmad S."/>
            <person name="Lan S."/>
            <person name="Zhang J.S."/>
            <person name="Tsai W.C."/>
            <person name="Van de Peer Y."/>
            <person name="Liu Z.J."/>
        </authorList>
    </citation>
    <scope>NUCLEOTIDE SEQUENCE</scope>
    <source>
        <strain evidence="2">CP</strain>
    </source>
</reference>
<evidence type="ECO:0000259" key="1">
    <source>
        <dbReference type="Pfam" id="PF07714"/>
    </source>
</evidence>
<evidence type="ECO:0000313" key="2">
    <source>
        <dbReference type="EMBL" id="KAK1320710.1"/>
    </source>
</evidence>